<dbReference type="SUPFAM" id="SSF53955">
    <property type="entry name" value="Lysozyme-like"/>
    <property type="match status" value="1"/>
</dbReference>
<dbReference type="AlphaFoldDB" id="A0A485M2Y2"/>
<protein>
    <recommendedName>
        <fullName evidence="1">Transglycosylase SLT domain-containing protein</fullName>
    </recommendedName>
</protein>
<reference evidence="2" key="1">
    <citation type="submission" date="2019-03" db="EMBL/GenBank/DDBJ databases">
        <authorList>
            <person name="Hao L."/>
        </authorList>
    </citation>
    <scope>NUCLEOTIDE SEQUENCE</scope>
</reference>
<dbReference type="Pfam" id="PF01464">
    <property type="entry name" value="SLT"/>
    <property type="match status" value="1"/>
</dbReference>
<dbReference type="InterPro" id="IPR023346">
    <property type="entry name" value="Lysozyme-like_dom_sf"/>
</dbReference>
<evidence type="ECO:0000259" key="1">
    <source>
        <dbReference type="Pfam" id="PF01464"/>
    </source>
</evidence>
<dbReference type="EMBL" id="CAADRN010000246">
    <property type="protein sequence ID" value="VFU15873.1"/>
    <property type="molecule type" value="Genomic_DNA"/>
</dbReference>
<dbReference type="Gene3D" id="1.10.530.10">
    <property type="match status" value="1"/>
</dbReference>
<organism evidence="2">
    <name type="scientific">anaerobic digester metagenome</name>
    <dbReference type="NCBI Taxonomy" id="1263854"/>
    <lineage>
        <taxon>unclassified sequences</taxon>
        <taxon>metagenomes</taxon>
        <taxon>ecological metagenomes</taxon>
    </lineage>
</organism>
<gene>
    <name evidence="2" type="ORF">SCFA_320002</name>
</gene>
<evidence type="ECO:0000313" key="2">
    <source>
        <dbReference type="EMBL" id="VFU15873.1"/>
    </source>
</evidence>
<feature type="domain" description="Transglycosylase SLT" evidence="1">
    <location>
        <begin position="49"/>
        <end position="161"/>
    </location>
</feature>
<dbReference type="CDD" id="cd16896">
    <property type="entry name" value="LT_Slt70-like"/>
    <property type="match status" value="1"/>
</dbReference>
<accession>A0A485M2Y2</accession>
<proteinExistence type="predicted"/>
<sequence>MAKVFRRRINSRKMTRRFLIILFLALLIFNLDSVGRFFYPFPYRDTVSHYAGIYNLDPLLLAAIMRAESGFDSKAVSPRGARGLMQIMPETGQWVAGQLGEQNFDPDQLFEPETSIKMGAWYIADLKKEFGNDPVLVLAAYNGGRGNVREWLSDVNNFGDSSDIERIPFEETRLYVKKVLKYYRIYSILYH</sequence>
<dbReference type="PANTHER" id="PTHR37423">
    <property type="entry name" value="SOLUBLE LYTIC MUREIN TRANSGLYCOSYLASE-RELATED"/>
    <property type="match status" value="1"/>
</dbReference>
<dbReference type="InterPro" id="IPR008258">
    <property type="entry name" value="Transglycosylase_SLT_dom_1"/>
</dbReference>
<dbReference type="PANTHER" id="PTHR37423:SF2">
    <property type="entry name" value="MEMBRANE-BOUND LYTIC MUREIN TRANSGLYCOSYLASE C"/>
    <property type="match status" value="1"/>
</dbReference>
<name>A0A485M2Y2_9ZZZZ</name>